<dbReference type="PhylomeDB" id="B3ME04"/>
<evidence type="ECO:0000256" key="2">
    <source>
        <dbReference type="ARBA" id="ARBA00008098"/>
    </source>
</evidence>
<dbReference type="EMBL" id="CH902619">
    <property type="protein sequence ID" value="EDV37549.1"/>
    <property type="molecule type" value="Genomic_DNA"/>
</dbReference>
<sequence>MSDLSTLLLLLIMPPFLAADPDCSQRPDITSLKNCCRLPYLNLTSYNSQCGQYLVNGAHITPCSFECIFTAAKVLNGTSLITENVEKMLLPMLDSQEFVQVYVDGFNYCSGQEQAMVKSLKRRRMPTVGKCSSMAVMYGLCSHRYVYRNCPDSIWSKTAGCNDAREFSIHCEDKLTG</sequence>
<comment type="similarity">
    <text evidence="2">Belongs to the PBP/GOBP family.</text>
</comment>
<dbReference type="OrthoDB" id="7730192at2759"/>
<dbReference type="AlphaFoldDB" id="B3ME04"/>
<evidence type="ECO:0000313" key="5">
    <source>
        <dbReference type="EMBL" id="EDV37549.1"/>
    </source>
</evidence>
<gene>
    <name evidence="5" type="primary">Dana\Obp50d</name>
    <name evidence="5" type="synonym">Dana\GF13502</name>
    <name evidence="5" type="synonym">dana_GLEANR_13514</name>
    <name evidence="5" type="synonym">DanaObp50d</name>
    <name evidence="5" type="synonym">Obp50d</name>
    <name evidence="5" type="ORF">GF13502</name>
</gene>
<feature type="chain" id="PRO_5002790535" evidence="4">
    <location>
        <begin position="20"/>
        <end position="177"/>
    </location>
</feature>
<reference evidence="5 6" key="1">
    <citation type="journal article" date="2007" name="Nature">
        <title>Evolution of genes and genomes on the Drosophila phylogeny.</title>
        <authorList>
            <consortium name="Drosophila 12 Genomes Consortium"/>
            <person name="Clark A.G."/>
            <person name="Eisen M.B."/>
            <person name="Smith D.R."/>
            <person name="Bergman C.M."/>
            <person name="Oliver B."/>
            <person name="Markow T.A."/>
            <person name="Kaufman T.C."/>
            <person name="Kellis M."/>
            <person name="Gelbart W."/>
            <person name="Iyer V.N."/>
            <person name="Pollard D.A."/>
            <person name="Sackton T.B."/>
            <person name="Larracuente A.M."/>
            <person name="Singh N.D."/>
            <person name="Abad J.P."/>
            <person name="Abt D.N."/>
            <person name="Adryan B."/>
            <person name="Aguade M."/>
            <person name="Akashi H."/>
            <person name="Anderson W.W."/>
            <person name="Aquadro C.F."/>
            <person name="Ardell D.H."/>
            <person name="Arguello R."/>
            <person name="Artieri C.G."/>
            <person name="Barbash D.A."/>
            <person name="Barker D."/>
            <person name="Barsanti P."/>
            <person name="Batterham P."/>
            <person name="Batzoglou S."/>
            <person name="Begun D."/>
            <person name="Bhutkar A."/>
            <person name="Blanco E."/>
            <person name="Bosak S.A."/>
            <person name="Bradley R.K."/>
            <person name="Brand A.D."/>
            <person name="Brent M.R."/>
            <person name="Brooks A.N."/>
            <person name="Brown R.H."/>
            <person name="Butlin R.K."/>
            <person name="Caggese C."/>
            <person name="Calvi B.R."/>
            <person name="Bernardo de Carvalho A."/>
            <person name="Caspi A."/>
            <person name="Castrezana S."/>
            <person name="Celniker S.E."/>
            <person name="Chang J.L."/>
            <person name="Chapple C."/>
            <person name="Chatterji S."/>
            <person name="Chinwalla A."/>
            <person name="Civetta A."/>
            <person name="Clifton S.W."/>
            <person name="Comeron J.M."/>
            <person name="Costello J.C."/>
            <person name="Coyne J.A."/>
            <person name="Daub J."/>
            <person name="David R.G."/>
            <person name="Delcher A.L."/>
            <person name="Delehaunty K."/>
            <person name="Do C.B."/>
            <person name="Ebling H."/>
            <person name="Edwards K."/>
            <person name="Eickbush T."/>
            <person name="Evans J.D."/>
            <person name="Filipski A."/>
            <person name="Findeiss S."/>
            <person name="Freyhult E."/>
            <person name="Fulton L."/>
            <person name="Fulton R."/>
            <person name="Garcia A.C."/>
            <person name="Gardiner A."/>
            <person name="Garfield D.A."/>
            <person name="Garvin B.E."/>
            <person name="Gibson G."/>
            <person name="Gilbert D."/>
            <person name="Gnerre S."/>
            <person name="Godfrey J."/>
            <person name="Good R."/>
            <person name="Gotea V."/>
            <person name="Gravely B."/>
            <person name="Greenberg A.J."/>
            <person name="Griffiths-Jones S."/>
            <person name="Gross S."/>
            <person name="Guigo R."/>
            <person name="Gustafson E.A."/>
            <person name="Haerty W."/>
            <person name="Hahn M.W."/>
            <person name="Halligan D.L."/>
            <person name="Halpern A.L."/>
            <person name="Halter G.M."/>
            <person name="Han M.V."/>
            <person name="Heger A."/>
            <person name="Hillier L."/>
            <person name="Hinrichs A.S."/>
            <person name="Holmes I."/>
            <person name="Hoskins R.A."/>
            <person name="Hubisz M.J."/>
            <person name="Hultmark D."/>
            <person name="Huntley M.A."/>
            <person name="Jaffe D.B."/>
            <person name="Jagadeeshan S."/>
            <person name="Jeck W.R."/>
            <person name="Johnson J."/>
            <person name="Jones C.D."/>
            <person name="Jordan W.C."/>
            <person name="Karpen G.H."/>
            <person name="Kataoka E."/>
            <person name="Keightley P.D."/>
            <person name="Kheradpour P."/>
            <person name="Kirkness E.F."/>
            <person name="Koerich L.B."/>
            <person name="Kristiansen K."/>
            <person name="Kudrna D."/>
            <person name="Kulathinal R.J."/>
            <person name="Kumar S."/>
            <person name="Kwok R."/>
            <person name="Lander E."/>
            <person name="Langley C.H."/>
            <person name="Lapoint R."/>
            <person name="Lazzaro B.P."/>
            <person name="Lee S.J."/>
            <person name="Levesque L."/>
            <person name="Li R."/>
            <person name="Lin C.F."/>
            <person name="Lin M.F."/>
            <person name="Lindblad-Toh K."/>
            <person name="Llopart A."/>
            <person name="Long M."/>
            <person name="Low L."/>
            <person name="Lozovsky E."/>
            <person name="Lu J."/>
            <person name="Luo M."/>
            <person name="Machado C.A."/>
            <person name="Makalowski W."/>
            <person name="Marzo M."/>
            <person name="Matsuda M."/>
            <person name="Matzkin L."/>
            <person name="McAllister B."/>
            <person name="McBride C.S."/>
            <person name="McKernan B."/>
            <person name="McKernan K."/>
            <person name="Mendez-Lago M."/>
            <person name="Minx P."/>
            <person name="Mollenhauer M.U."/>
            <person name="Montooth K."/>
            <person name="Mount S.M."/>
            <person name="Mu X."/>
            <person name="Myers E."/>
            <person name="Negre B."/>
            <person name="Newfeld S."/>
            <person name="Nielsen R."/>
            <person name="Noor M.A."/>
            <person name="O'Grady P."/>
            <person name="Pachter L."/>
            <person name="Papaceit M."/>
            <person name="Parisi M.J."/>
            <person name="Parisi M."/>
            <person name="Parts L."/>
            <person name="Pedersen J.S."/>
            <person name="Pesole G."/>
            <person name="Phillippy A.M."/>
            <person name="Ponting C.P."/>
            <person name="Pop M."/>
            <person name="Porcelli D."/>
            <person name="Powell J.R."/>
            <person name="Prohaska S."/>
            <person name="Pruitt K."/>
            <person name="Puig M."/>
            <person name="Quesneville H."/>
            <person name="Ram K.R."/>
            <person name="Rand D."/>
            <person name="Rasmussen M.D."/>
            <person name="Reed L.K."/>
            <person name="Reenan R."/>
            <person name="Reily A."/>
            <person name="Remington K.A."/>
            <person name="Rieger T.T."/>
            <person name="Ritchie M.G."/>
            <person name="Robin C."/>
            <person name="Rogers Y.H."/>
            <person name="Rohde C."/>
            <person name="Rozas J."/>
            <person name="Rubenfield M.J."/>
            <person name="Ruiz A."/>
            <person name="Russo S."/>
            <person name="Salzberg S.L."/>
            <person name="Sanchez-Gracia A."/>
            <person name="Saranga D.J."/>
            <person name="Sato H."/>
            <person name="Schaeffer S.W."/>
            <person name="Schatz M.C."/>
            <person name="Schlenke T."/>
            <person name="Schwartz R."/>
            <person name="Segarra C."/>
            <person name="Singh R.S."/>
            <person name="Sirot L."/>
            <person name="Sirota M."/>
            <person name="Sisneros N.B."/>
            <person name="Smith C.D."/>
            <person name="Smith T.F."/>
            <person name="Spieth J."/>
            <person name="Stage D.E."/>
            <person name="Stark A."/>
            <person name="Stephan W."/>
            <person name="Strausberg R.L."/>
            <person name="Strempel S."/>
            <person name="Sturgill D."/>
            <person name="Sutton G."/>
            <person name="Sutton G.G."/>
            <person name="Tao W."/>
            <person name="Teichmann S."/>
            <person name="Tobari Y.N."/>
            <person name="Tomimura Y."/>
            <person name="Tsolas J.M."/>
            <person name="Valente V.L."/>
            <person name="Venter E."/>
            <person name="Venter J.C."/>
            <person name="Vicario S."/>
            <person name="Vieira F.G."/>
            <person name="Vilella A.J."/>
            <person name="Villasante A."/>
            <person name="Walenz B."/>
            <person name="Wang J."/>
            <person name="Wasserman M."/>
            <person name="Watts T."/>
            <person name="Wilson D."/>
            <person name="Wilson R.K."/>
            <person name="Wing R.A."/>
            <person name="Wolfner M.F."/>
            <person name="Wong A."/>
            <person name="Wong G.K."/>
            <person name="Wu C.I."/>
            <person name="Wu G."/>
            <person name="Yamamoto D."/>
            <person name="Yang H.P."/>
            <person name="Yang S.P."/>
            <person name="Yorke J.A."/>
            <person name="Yoshida K."/>
            <person name="Zdobnov E."/>
            <person name="Zhang P."/>
            <person name="Zhang Y."/>
            <person name="Zimin A.V."/>
            <person name="Baldwin J."/>
            <person name="Abdouelleil A."/>
            <person name="Abdulkadir J."/>
            <person name="Abebe A."/>
            <person name="Abera B."/>
            <person name="Abreu J."/>
            <person name="Acer S.C."/>
            <person name="Aftuck L."/>
            <person name="Alexander A."/>
            <person name="An P."/>
            <person name="Anderson E."/>
            <person name="Anderson S."/>
            <person name="Arachi H."/>
            <person name="Azer M."/>
            <person name="Bachantsang P."/>
            <person name="Barry A."/>
            <person name="Bayul T."/>
            <person name="Berlin A."/>
            <person name="Bessette D."/>
            <person name="Bloom T."/>
            <person name="Blye J."/>
            <person name="Boguslavskiy L."/>
            <person name="Bonnet C."/>
            <person name="Boukhgalter B."/>
            <person name="Bourzgui I."/>
            <person name="Brown A."/>
            <person name="Cahill P."/>
            <person name="Channer S."/>
            <person name="Cheshatsang Y."/>
            <person name="Chuda L."/>
            <person name="Citroen M."/>
            <person name="Collymore A."/>
            <person name="Cooke P."/>
            <person name="Costello M."/>
            <person name="D'Aco K."/>
            <person name="Daza R."/>
            <person name="De Haan G."/>
            <person name="DeGray S."/>
            <person name="DeMaso C."/>
            <person name="Dhargay N."/>
            <person name="Dooley K."/>
            <person name="Dooley E."/>
            <person name="Doricent M."/>
            <person name="Dorje P."/>
            <person name="Dorjee K."/>
            <person name="Dupes A."/>
            <person name="Elong R."/>
            <person name="Falk J."/>
            <person name="Farina A."/>
            <person name="Faro S."/>
            <person name="Ferguson D."/>
            <person name="Fisher S."/>
            <person name="Foley C.D."/>
            <person name="Franke A."/>
            <person name="Friedrich D."/>
            <person name="Gadbois L."/>
            <person name="Gearin G."/>
            <person name="Gearin C.R."/>
            <person name="Giannoukos G."/>
            <person name="Goode T."/>
            <person name="Graham J."/>
            <person name="Grandbois E."/>
            <person name="Grewal S."/>
            <person name="Gyaltsen K."/>
            <person name="Hafez N."/>
            <person name="Hagos B."/>
            <person name="Hall J."/>
            <person name="Henson C."/>
            <person name="Hollinger A."/>
            <person name="Honan T."/>
            <person name="Huard M.D."/>
            <person name="Hughes L."/>
            <person name="Hurhula B."/>
            <person name="Husby M.E."/>
            <person name="Kamat A."/>
            <person name="Kanga B."/>
            <person name="Kashin S."/>
            <person name="Khazanovich D."/>
            <person name="Kisner P."/>
            <person name="Lance K."/>
            <person name="Lara M."/>
            <person name="Lee W."/>
            <person name="Lennon N."/>
            <person name="Letendre F."/>
            <person name="LeVine R."/>
            <person name="Lipovsky A."/>
            <person name="Liu X."/>
            <person name="Liu J."/>
            <person name="Liu S."/>
            <person name="Lokyitsang T."/>
            <person name="Lokyitsang Y."/>
            <person name="Lubonja R."/>
            <person name="Lui A."/>
            <person name="MacDonald P."/>
            <person name="Magnisalis V."/>
            <person name="Maru K."/>
            <person name="Matthews C."/>
            <person name="McCusker W."/>
            <person name="McDonough S."/>
            <person name="Mehta T."/>
            <person name="Meldrim J."/>
            <person name="Meneus L."/>
            <person name="Mihai O."/>
            <person name="Mihalev A."/>
            <person name="Mihova T."/>
            <person name="Mittelman R."/>
            <person name="Mlenga V."/>
            <person name="Montmayeur A."/>
            <person name="Mulrain L."/>
            <person name="Navidi A."/>
            <person name="Naylor J."/>
            <person name="Negash T."/>
            <person name="Nguyen T."/>
            <person name="Nguyen N."/>
            <person name="Nicol R."/>
            <person name="Norbu C."/>
            <person name="Norbu N."/>
            <person name="Novod N."/>
            <person name="O'Neill B."/>
            <person name="Osman S."/>
            <person name="Markiewicz E."/>
            <person name="Oyono O.L."/>
            <person name="Patti C."/>
            <person name="Phunkhang P."/>
            <person name="Pierre F."/>
            <person name="Priest M."/>
            <person name="Raghuraman S."/>
            <person name="Rege F."/>
            <person name="Reyes R."/>
            <person name="Rise C."/>
            <person name="Rogov P."/>
            <person name="Ross K."/>
            <person name="Ryan E."/>
            <person name="Settipalli S."/>
            <person name="Shea T."/>
            <person name="Sherpa N."/>
            <person name="Shi L."/>
            <person name="Shih D."/>
            <person name="Sparrow T."/>
            <person name="Spaulding J."/>
            <person name="Stalker J."/>
            <person name="Stange-Thomann N."/>
            <person name="Stavropoulos S."/>
            <person name="Stone C."/>
            <person name="Strader C."/>
            <person name="Tesfaye S."/>
            <person name="Thomson T."/>
            <person name="Thoulutsang Y."/>
            <person name="Thoulutsang D."/>
            <person name="Topham K."/>
            <person name="Topping I."/>
            <person name="Tsamla T."/>
            <person name="Vassiliev H."/>
            <person name="Vo A."/>
            <person name="Wangchuk T."/>
            <person name="Wangdi T."/>
            <person name="Weiand M."/>
            <person name="Wilkinson J."/>
            <person name="Wilson A."/>
            <person name="Yadav S."/>
            <person name="Young G."/>
            <person name="Yu Q."/>
            <person name="Zembek L."/>
            <person name="Zhong D."/>
            <person name="Zimmer A."/>
            <person name="Zwirko Z."/>
            <person name="Jaffe D.B."/>
            <person name="Alvarez P."/>
            <person name="Brockman W."/>
            <person name="Butler J."/>
            <person name="Chin C."/>
            <person name="Gnerre S."/>
            <person name="Grabherr M."/>
            <person name="Kleber M."/>
            <person name="Mauceli E."/>
            <person name="MacCallum I."/>
        </authorList>
    </citation>
    <scope>NUCLEOTIDE SEQUENCE [LARGE SCALE GENOMIC DNA]</scope>
    <source>
        <strain evidence="6">Tucson 14024-0371.13</strain>
    </source>
</reference>
<accession>B3ME04</accession>
<dbReference type="Gene3D" id="1.10.238.270">
    <property type="match status" value="1"/>
</dbReference>
<evidence type="ECO:0000256" key="4">
    <source>
        <dbReference type="SAM" id="SignalP"/>
    </source>
</evidence>
<dbReference type="STRING" id="7217.B3ME04"/>
<keyword evidence="4" id="KW-0732">Signal</keyword>
<dbReference type="GO" id="GO:0005576">
    <property type="term" value="C:extracellular region"/>
    <property type="evidence" value="ECO:0007669"/>
    <property type="project" value="UniProtKB-SubCell"/>
</dbReference>
<comment type="subcellular location">
    <subcellularLocation>
        <location evidence="1">Secreted</location>
    </subcellularLocation>
</comment>
<name>B3ME04_DROAN</name>
<dbReference type="HOGENOM" id="CLU_120152_2_0_1"/>
<dbReference type="InParanoid" id="B3ME04"/>
<feature type="signal peptide" evidence="4">
    <location>
        <begin position="1"/>
        <end position="19"/>
    </location>
</feature>
<keyword evidence="3" id="KW-0964">Secreted</keyword>
<proteinExistence type="inferred from homology"/>
<keyword evidence="6" id="KW-1185">Reference proteome</keyword>
<evidence type="ECO:0000256" key="3">
    <source>
        <dbReference type="ARBA" id="ARBA00022525"/>
    </source>
</evidence>
<dbReference type="OMA" id="CAHRYVY"/>
<dbReference type="PANTHER" id="PTHR21066:SF15">
    <property type="entry name" value="GH25962P-RELATED"/>
    <property type="match status" value="1"/>
</dbReference>
<evidence type="ECO:0000256" key="1">
    <source>
        <dbReference type="ARBA" id="ARBA00004613"/>
    </source>
</evidence>
<dbReference type="Proteomes" id="UP000007801">
    <property type="component" value="Unassembled WGS sequence"/>
</dbReference>
<dbReference type="InterPro" id="IPR052295">
    <property type="entry name" value="Odorant-binding_protein"/>
</dbReference>
<dbReference type="PANTHER" id="PTHR21066">
    <property type="entry name" value="ODORANT-BINDING PROTEIN 59A-RELATED"/>
    <property type="match status" value="1"/>
</dbReference>
<evidence type="ECO:0000313" key="6">
    <source>
        <dbReference type="Proteomes" id="UP000007801"/>
    </source>
</evidence>
<dbReference type="FunCoup" id="B3ME04">
    <property type="interactions" value="19"/>
</dbReference>
<protein>
    <submittedName>
        <fullName evidence="5">Odorant-binding protein 50d</fullName>
    </submittedName>
</protein>
<organism evidence="5 6">
    <name type="scientific">Drosophila ananassae</name>
    <name type="common">Fruit fly</name>
    <dbReference type="NCBI Taxonomy" id="7217"/>
    <lineage>
        <taxon>Eukaryota</taxon>
        <taxon>Metazoa</taxon>
        <taxon>Ecdysozoa</taxon>
        <taxon>Arthropoda</taxon>
        <taxon>Hexapoda</taxon>
        <taxon>Insecta</taxon>
        <taxon>Pterygota</taxon>
        <taxon>Neoptera</taxon>
        <taxon>Endopterygota</taxon>
        <taxon>Diptera</taxon>
        <taxon>Brachycera</taxon>
        <taxon>Muscomorpha</taxon>
        <taxon>Ephydroidea</taxon>
        <taxon>Drosophilidae</taxon>
        <taxon>Drosophila</taxon>
        <taxon>Sophophora</taxon>
    </lineage>
</organism>